<organism evidence="11 13">
    <name type="scientific">Methylacidiphilum kamchatkense Kam1</name>
    <dbReference type="NCBI Taxonomy" id="1202785"/>
    <lineage>
        <taxon>Bacteria</taxon>
        <taxon>Pseudomonadati</taxon>
        <taxon>Verrucomicrobiota</taxon>
        <taxon>Methylacidiphilae</taxon>
        <taxon>Methylacidiphilales</taxon>
        <taxon>Methylacidiphilaceae</taxon>
        <taxon>Methylacidiphilum (ex Ratnadevi et al. 2023)</taxon>
    </lineage>
</organism>
<protein>
    <recommendedName>
        <fullName evidence="3">methylated-DNA--[protein]-cysteine S-methyltransferase</fullName>
        <ecNumber evidence="3">2.1.1.63</ecNumber>
    </recommendedName>
</protein>
<dbReference type="PROSITE" id="PS00374">
    <property type="entry name" value="MGMT"/>
    <property type="match status" value="1"/>
</dbReference>
<dbReference type="GO" id="GO:0003908">
    <property type="term" value="F:methylated-DNA-[protein]-cysteine S-methyltransferase activity"/>
    <property type="evidence" value="ECO:0007669"/>
    <property type="project" value="UniProtKB-EC"/>
</dbReference>
<dbReference type="OrthoDB" id="9783680at2"/>
<dbReference type="EMBL" id="CP037899">
    <property type="protein sequence ID" value="QDQ41450.1"/>
    <property type="molecule type" value="Genomic_DNA"/>
</dbReference>
<comment type="catalytic activity">
    <reaction evidence="8">
        <text>a 6-O-methyl-2'-deoxyguanosine in DNA + L-cysteinyl-[protein] = S-methyl-L-cysteinyl-[protein] + a 2'-deoxyguanosine in DNA</text>
        <dbReference type="Rhea" id="RHEA:24000"/>
        <dbReference type="Rhea" id="RHEA-COMP:10131"/>
        <dbReference type="Rhea" id="RHEA-COMP:10132"/>
        <dbReference type="Rhea" id="RHEA-COMP:11367"/>
        <dbReference type="Rhea" id="RHEA-COMP:11368"/>
        <dbReference type="ChEBI" id="CHEBI:29950"/>
        <dbReference type="ChEBI" id="CHEBI:82612"/>
        <dbReference type="ChEBI" id="CHEBI:85445"/>
        <dbReference type="ChEBI" id="CHEBI:85448"/>
        <dbReference type="EC" id="2.1.1.63"/>
    </reaction>
</comment>
<reference evidence="11" key="2">
    <citation type="journal article" date="2019" name="BMC Genomics">
        <title>Complete genome sequence analysis of the thermoacidophilic verrucomicrobial methanotroph 'Candidatus Methylacidiphilum kamchatkense' strain Kam1 and comparison with its closest relatives.</title>
        <authorList>
            <person name="Kruse T."/>
            <person name="Ratnadevi C.M."/>
            <person name="Erikstad H.A."/>
            <person name="Birkeland N.K."/>
        </authorList>
    </citation>
    <scope>NUCLEOTIDE SEQUENCE</scope>
    <source>
        <strain evidence="11">Kam1</strain>
    </source>
</reference>
<dbReference type="EC" id="2.1.1.63" evidence="3"/>
<reference evidence="10 12" key="1">
    <citation type="submission" date="2014-08" db="EMBL/GenBank/DDBJ databases">
        <title>Methylacidiphilum kamchatkense strain Kam1 draft genome sequence.</title>
        <authorList>
            <person name="Birkeland N.-K."/>
            <person name="Erikstad H.A."/>
        </authorList>
    </citation>
    <scope>NUCLEOTIDE SEQUENCE [LARGE SCALE GENOMIC DNA]</scope>
    <source>
        <strain evidence="10 12">Kam1</strain>
    </source>
</reference>
<evidence type="ECO:0000256" key="2">
    <source>
        <dbReference type="ARBA" id="ARBA00008711"/>
    </source>
</evidence>
<evidence type="ECO:0000256" key="8">
    <source>
        <dbReference type="ARBA" id="ARBA00049348"/>
    </source>
</evidence>
<evidence type="ECO:0000313" key="13">
    <source>
        <dbReference type="Proteomes" id="UP000315925"/>
    </source>
</evidence>
<evidence type="ECO:0000313" key="12">
    <source>
        <dbReference type="Proteomes" id="UP000031594"/>
    </source>
</evidence>
<dbReference type="Proteomes" id="UP000031594">
    <property type="component" value="Unassembled WGS sequence"/>
</dbReference>
<keyword evidence="7" id="KW-0234">DNA repair</keyword>
<dbReference type="AlphaFoldDB" id="A0A0C1V2G0"/>
<sequence>MTSTQNRLEKHIFLESVIGPVRIILIEGLPARLQPVNPSTPHLSKWILESQRQSPMLFRLLSKSLLNGDIFEGELLLQGLSPFYKMVLERVKTIPKGSVKTYSQLAEEIGHPLAVRAVGSALARNPMPLLIPCHRVIRKNGLIGHYSLGGKSMKEKLLKMEGVRIDKDKKVKFSFVVSS</sequence>
<evidence type="ECO:0000256" key="7">
    <source>
        <dbReference type="ARBA" id="ARBA00023204"/>
    </source>
</evidence>
<dbReference type="SUPFAM" id="SSF46767">
    <property type="entry name" value="Methylated DNA-protein cysteine methyltransferase, C-terminal domain"/>
    <property type="match status" value="1"/>
</dbReference>
<dbReference type="STRING" id="1202785.A946_10955"/>
<dbReference type="CDD" id="cd06445">
    <property type="entry name" value="ATase"/>
    <property type="match status" value="1"/>
</dbReference>
<keyword evidence="5 11" id="KW-0808">Transferase</keyword>
<dbReference type="Gene3D" id="1.10.10.10">
    <property type="entry name" value="Winged helix-like DNA-binding domain superfamily/Winged helix DNA-binding domain"/>
    <property type="match status" value="1"/>
</dbReference>
<dbReference type="KEGG" id="mkc:kam1_194"/>
<comment type="catalytic activity">
    <reaction evidence="1">
        <text>a 4-O-methyl-thymidine in DNA + L-cysteinyl-[protein] = a thymidine in DNA + S-methyl-L-cysteinyl-[protein]</text>
        <dbReference type="Rhea" id="RHEA:53428"/>
        <dbReference type="Rhea" id="RHEA-COMP:10131"/>
        <dbReference type="Rhea" id="RHEA-COMP:10132"/>
        <dbReference type="Rhea" id="RHEA-COMP:13555"/>
        <dbReference type="Rhea" id="RHEA-COMP:13556"/>
        <dbReference type="ChEBI" id="CHEBI:29950"/>
        <dbReference type="ChEBI" id="CHEBI:82612"/>
        <dbReference type="ChEBI" id="CHEBI:137386"/>
        <dbReference type="ChEBI" id="CHEBI:137387"/>
        <dbReference type="EC" id="2.1.1.63"/>
    </reaction>
</comment>
<evidence type="ECO:0000256" key="3">
    <source>
        <dbReference type="ARBA" id="ARBA00011918"/>
    </source>
</evidence>
<dbReference type="PANTHER" id="PTHR10815:SF13">
    <property type="entry name" value="METHYLATED-DNA--PROTEIN-CYSTEINE METHYLTRANSFERASE"/>
    <property type="match status" value="1"/>
</dbReference>
<dbReference type="EMBL" id="JQNX01000010">
    <property type="protein sequence ID" value="KIE57830.1"/>
    <property type="molecule type" value="Genomic_DNA"/>
</dbReference>
<evidence type="ECO:0000256" key="4">
    <source>
        <dbReference type="ARBA" id="ARBA00022603"/>
    </source>
</evidence>
<dbReference type="Pfam" id="PF01035">
    <property type="entry name" value="DNA_binding_1"/>
    <property type="match status" value="1"/>
</dbReference>
<dbReference type="InterPro" id="IPR001497">
    <property type="entry name" value="MethylDNA_cys_MeTrfase_AS"/>
</dbReference>
<keyword evidence="12" id="KW-1185">Reference proteome</keyword>
<dbReference type="NCBIfam" id="TIGR00589">
    <property type="entry name" value="ogt"/>
    <property type="match status" value="1"/>
</dbReference>
<dbReference type="Proteomes" id="UP000315925">
    <property type="component" value="Chromosome"/>
</dbReference>
<dbReference type="InterPro" id="IPR036217">
    <property type="entry name" value="MethylDNA_cys_MeTrfase_DNAb"/>
</dbReference>
<accession>A0A0C1V2G0</accession>
<dbReference type="PANTHER" id="PTHR10815">
    <property type="entry name" value="METHYLATED-DNA--PROTEIN-CYSTEINE METHYLTRANSFERASE"/>
    <property type="match status" value="1"/>
</dbReference>
<dbReference type="GO" id="GO:0006281">
    <property type="term" value="P:DNA repair"/>
    <property type="evidence" value="ECO:0007669"/>
    <property type="project" value="UniProtKB-KW"/>
</dbReference>
<evidence type="ECO:0000313" key="11">
    <source>
        <dbReference type="EMBL" id="QDQ41450.1"/>
    </source>
</evidence>
<keyword evidence="6" id="KW-0227">DNA damage</keyword>
<gene>
    <name evidence="10" type="ORF">A946_10955</name>
    <name evidence="11" type="ORF">kam1_194</name>
</gene>
<dbReference type="FunFam" id="1.10.10.10:FF:000214">
    <property type="entry name" value="Methylated-DNA--protein-cysteine methyltransferase"/>
    <property type="match status" value="1"/>
</dbReference>
<dbReference type="GO" id="GO:0032259">
    <property type="term" value="P:methylation"/>
    <property type="evidence" value="ECO:0007669"/>
    <property type="project" value="UniProtKB-KW"/>
</dbReference>
<evidence type="ECO:0000259" key="9">
    <source>
        <dbReference type="Pfam" id="PF01035"/>
    </source>
</evidence>
<evidence type="ECO:0000256" key="6">
    <source>
        <dbReference type="ARBA" id="ARBA00022763"/>
    </source>
</evidence>
<name>A0A0C1V2G0_9BACT</name>
<proteinExistence type="inferred from homology"/>
<evidence type="ECO:0000256" key="1">
    <source>
        <dbReference type="ARBA" id="ARBA00001286"/>
    </source>
</evidence>
<evidence type="ECO:0000256" key="5">
    <source>
        <dbReference type="ARBA" id="ARBA00022679"/>
    </source>
</evidence>
<comment type="similarity">
    <text evidence="2">Belongs to the MGMT family.</text>
</comment>
<feature type="domain" description="Methylated-DNA-[protein]-cysteine S-methyltransferase DNA binding" evidence="9">
    <location>
        <begin position="82"/>
        <end position="163"/>
    </location>
</feature>
<dbReference type="InterPro" id="IPR036388">
    <property type="entry name" value="WH-like_DNA-bd_sf"/>
</dbReference>
<reference evidence="13" key="3">
    <citation type="submission" date="2019-03" db="EMBL/GenBank/DDBJ databases">
        <title>Complete genome of Methylacidiphilum kamchatkense Kam1.</title>
        <authorList>
            <person name="Kruse T."/>
            <person name="Murarilal Ratnadevi C."/>
            <person name="Erikstad H.-A."/>
            <person name="Birkeland N.-K."/>
        </authorList>
    </citation>
    <scope>NUCLEOTIDE SEQUENCE [LARGE SCALE GENOMIC DNA]</scope>
    <source>
        <strain evidence="13">kam1</strain>
    </source>
</reference>
<keyword evidence="4 11" id="KW-0489">Methyltransferase</keyword>
<evidence type="ECO:0000313" key="10">
    <source>
        <dbReference type="EMBL" id="KIE57830.1"/>
    </source>
</evidence>
<dbReference type="InterPro" id="IPR014048">
    <property type="entry name" value="MethylDNA_cys_MeTrfase_DNA-bd"/>
</dbReference>